<comment type="caution">
    <text evidence="2">The sequence shown here is derived from an EMBL/GenBank/DDBJ whole genome shotgun (WGS) entry which is preliminary data.</text>
</comment>
<dbReference type="Proteomes" id="UP000238274">
    <property type="component" value="Unassembled WGS sequence"/>
</dbReference>
<reference evidence="3" key="2">
    <citation type="journal article" date="2018" name="BMC Genomics">
        <title>Genomic insights into host adaptation between the wheat stripe rust pathogen (Puccinia striiformis f. sp. tritici) and the barley stripe rust pathogen (Puccinia striiformis f. sp. hordei).</title>
        <authorList>
            <person name="Xia C."/>
            <person name="Wang M."/>
            <person name="Yin C."/>
            <person name="Cornejo O.E."/>
            <person name="Hulbert S.H."/>
            <person name="Chen X."/>
        </authorList>
    </citation>
    <scope>NUCLEOTIDE SEQUENCE [LARGE SCALE GENOMIC DNA]</scope>
    <source>
        <strain evidence="3">93TX-2</strain>
    </source>
</reference>
<protein>
    <submittedName>
        <fullName evidence="2">Uncharacterized protein</fullName>
    </submittedName>
</protein>
<dbReference type="VEuPathDB" id="FungiDB:PSHT_07494"/>
<feature type="non-terminal residue" evidence="2">
    <location>
        <position position="1001"/>
    </location>
</feature>
<keyword evidence="3" id="KW-1185">Reference proteome</keyword>
<reference evidence="2 3" key="1">
    <citation type="submission" date="2017-12" db="EMBL/GenBank/DDBJ databases">
        <title>Gene loss provides genomic basis for host adaptation in cereal stripe rust fungi.</title>
        <authorList>
            <person name="Xia C."/>
        </authorList>
    </citation>
    <scope>NUCLEOTIDE SEQUENCE [LARGE SCALE GENOMIC DNA]</scope>
    <source>
        <strain evidence="2 3">93TX-2</strain>
    </source>
</reference>
<evidence type="ECO:0000256" key="1">
    <source>
        <dbReference type="SAM" id="MobiDB-lite"/>
    </source>
</evidence>
<dbReference type="VEuPathDB" id="FungiDB:PSTT_07936"/>
<sequence length="1001" mass="112797">VHHGWGPASWTAIFQGKTTGNGLDVGHVPCQTPAESTIKNRRPVELYRPIMNSYLARSFYLVFYLVNQVGLASLGPIITKETEILLDLIESPAEKTRFDLNAVPPEEPSIISLSSALPSSPILVFGVDLNLPREQVEPHSLVLTHDFVPTSHYPSSASKRKFINPNADSIVPTHNLVPLSHHASRSNKRKIIASDVEQSGSSRVRQKSVSKQQSGVIKQGTANSAQLKQINLPMRRSDDTLHVPVYHSLEVGSISSSSELLDMYDWCWIIVDPSAEKANGNQGEFGKLNSSQNIFRYLNSLRSEPLCGNRFSIPEGDEQAYLADFHGQRKKKHMMYPPANDLSPSQVQSGIMDIIKMIADGKLDLGSYMDCFSDVWDKMKSRINTMNKTAYSVENALKRRISYLKKMAKVTTTLLKKQHIQDSMTFMKNIFKQCQKDEALLFTCNEDFSKKWHTLWNFGGNAGGAANDLGLAWKTVGYLLDNTGQRSRFTIQTYHSCAVEIINKIIFWSNYKKIKEISALKNGLAILGRITTQEKEVFLDLNESRCKKPRLDLNAVPPEEPSIIPLSSTLPSSPILVFGVDLTLPREQVGPHSIVSTDRFVPMCHYSSSASKRKVIGPDVDSIGLMHNLVPLSHYASSSSKRKLIDSHVARSGTSREKKKSVSKPQEGVKNQGTFNSAQLKQINLASMRRSEDTLHVPTYNSPEVVSISSPSELLDMYDWNWIIVDPSAEKASETQKKPGELNNSQNVFKCLNSLRREPLSGRIFWIPEGDEHAYLQDFHGQRGNNDMMYPPVSDFTPSQRQSGIMYVIKRIADGKLDLGSHMDSFADVWVEMKSRINTMNKNACQGRNALQKRISYLKKIAKVSTTLSVFYLSLFGRHEGGRLNKQHISDFMSFIKDIYNQCQNDQAHLLTCQEDFAKKWHTLMNLGGTISSASNDLALAWRTVEYWLDKTGQRSRFMIGNYHPDAVEIINKIIFWSNYKTIEGITTSKREKRTKQTFKQ</sequence>
<reference evidence="3" key="3">
    <citation type="journal article" date="2018" name="Mol. Plant Microbe Interact.">
        <title>Genome sequence resources for the wheat stripe rust pathogen (Puccinia striiformis f. sp. tritici) and the barley stripe rust pathogen (Puccinia striiformis f. sp. hordei).</title>
        <authorList>
            <person name="Xia C."/>
            <person name="Wang M."/>
            <person name="Yin C."/>
            <person name="Cornejo O.E."/>
            <person name="Hulbert S.H."/>
            <person name="Chen X."/>
        </authorList>
    </citation>
    <scope>NUCLEOTIDE SEQUENCE [LARGE SCALE GENOMIC DNA]</scope>
    <source>
        <strain evidence="3">93TX-2</strain>
    </source>
</reference>
<feature type="region of interest" description="Disordered" evidence="1">
    <location>
        <begin position="195"/>
        <end position="215"/>
    </location>
</feature>
<feature type="region of interest" description="Disordered" evidence="1">
    <location>
        <begin position="647"/>
        <end position="674"/>
    </location>
</feature>
<feature type="compositionally biased region" description="Polar residues" evidence="1">
    <location>
        <begin position="196"/>
        <end position="215"/>
    </location>
</feature>
<organism evidence="2 3">
    <name type="scientific">Puccinia striiformis</name>
    <dbReference type="NCBI Taxonomy" id="27350"/>
    <lineage>
        <taxon>Eukaryota</taxon>
        <taxon>Fungi</taxon>
        <taxon>Dikarya</taxon>
        <taxon>Basidiomycota</taxon>
        <taxon>Pucciniomycotina</taxon>
        <taxon>Pucciniomycetes</taxon>
        <taxon>Pucciniales</taxon>
        <taxon>Pucciniaceae</taxon>
        <taxon>Puccinia</taxon>
    </lineage>
</organism>
<accession>A0A2S4VXF2</accession>
<dbReference type="AlphaFoldDB" id="A0A2S4VXF2"/>
<evidence type="ECO:0000313" key="2">
    <source>
        <dbReference type="EMBL" id="POW14215.1"/>
    </source>
</evidence>
<name>A0A2S4VXF2_9BASI</name>
<dbReference type="EMBL" id="PKSM01000092">
    <property type="protein sequence ID" value="POW14215.1"/>
    <property type="molecule type" value="Genomic_DNA"/>
</dbReference>
<dbReference type="OrthoDB" id="10635074at2759"/>
<proteinExistence type="predicted"/>
<gene>
    <name evidence="2" type="ORF">PSHT_07494</name>
</gene>
<feature type="non-terminal residue" evidence="2">
    <location>
        <position position="1"/>
    </location>
</feature>
<evidence type="ECO:0000313" key="3">
    <source>
        <dbReference type="Proteomes" id="UP000238274"/>
    </source>
</evidence>